<keyword evidence="4" id="KW-1185">Reference proteome</keyword>
<evidence type="ECO:0000256" key="1">
    <source>
        <dbReference type="SAM" id="MobiDB-lite"/>
    </source>
</evidence>
<evidence type="ECO:0000313" key="4">
    <source>
        <dbReference type="Proteomes" id="UP000307943"/>
    </source>
</evidence>
<dbReference type="InterPro" id="IPR038717">
    <property type="entry name" value="Tc1-like_DDE_dom"/>
</dbReference>
<dbReference type="Proteomes" id="UP000307943">
    <property type="component" value="Unassembled WGS sequence"/>
</dbReference>
<dbReference type="EMBL" id="VDCQ01000052">
    <property type="protein sequence ID" value="TNJ62848.1"/>
    <property type="molecule type" value="Genomic_DNA"/>
</dbReference>
<evidence type="ECO:0000259" key="2">
    <source>
        <dbReference type="Pfam" id="PF13358"/>
    </source>
</evidence>
<dbReference type="Pfam" id="PF13358">
    <property type="entry name" value="DDE_3"/>
    <property type="match status" value="1"/>
</dbReference>
<proteinExistence type="predicted"/>
<dbReference type="AlphaFoldDB" id="A0A5C4T163"/>
<dbReference type="RefSeq" id="WP_139605661.1">
    <property type="nucleotide sequence ID" value="NZ_VDCQ01000052.1"/>
</dbReference>
<organism evidence="3 4">
    <name type="scientific">Paenibacillus hemerocallicola</name>
    <dbReference type="NCBI Taxonomy" id="1172614"/>
    <lineage>
        <taxon>Bacteria</taxon>
        <taxon>Bacillati</taxon>
        <taxon>Bacillota</taxon>
        <taxon>Bacilli</taxon>
        <taxon>Bacillales</taxon>
        <taxon>Paenibacillaceae</taxon>
        <taxon>Paenibacillus</taxon>
    </lineage>
</organism>
<gene>
    <name evidence="3" type="ORF">FE784_28530</name>
</gene>
<name>A0A5C4T163_9BACL</name>
<dbReference type="OrthoDB" id="2854648at2"/>
<comment type="caution">
    <text evidence="3">The sequence shown here is derived from an EMBL/GenBank/DDBJ whole genome shotgun (WGS) entry which is preliminary data.</text>
</comment>
<sequence>MQLSATFDHETGQLIWTEEEQYNTEAFLAFLQHFFRTYPTGRVVLVLDNARIHHARLFQPFPDANRERLELVFCAAVQPPTQSARRMDIKNSHSAPPARGNEWDF</sequence>
<protein>
    <recommendedName>
        <fullName evidence="2">Tc1-like transposase DDE domain-containing protein</fullName>
    </recommendedName>
</protein>
<feature type="domain" description="Tc1-like transposase DDE" evidence="2">
    <location>
        <begin position="4"/>
        <end position="74"/>
    </location>
</feature>
<evidence type="ECO:0000313" key="3">
    <source>
        <dbReference type="EMBL" id="TNJ62848.1"/>
    </source>
</evidence>
<accession>A0A5C4T163</accession>
<reference evidence="3 4" key="1">
    <citation type="submission" date="2019-05" db="EMBL/GenBank/DDBJ databases">
        <title>We sequenced the genome of Paenibacillus hemerocallicola KCTC 33185 for further insight into its adaptation and study the phylogeny of Paenibacillus.</title>
        <authorList>
            <person name="Narsing Rao M.P."/>
        </authorList>
    </citation>
    <scope>NUCLEOTIDE SEQUENCE [LARGE SCALE GENOMIC DNA]</scope>
    <source>
        <strain evidence="3 4">KCTC 33185</strain>
    </source>
</reference>
<feature type="region of interest" description="Disordered" evidence="1">
    <location>
        <begin position="84"/>
        <end position="105"/>
    </location>
</feature>